<dbReference type="AlphaFoldDB" id="A0A8S1GR89"/>
<dbReference type="InterPro" id="IPR008477">
    <property type="entry name" value="TNFAIP8-like"/>
</dbReference>
<dbReference type="Proteomes" id="UP000835052">
    <property type="component" value="Unassembled WGS sequence"/>
</dbReference>
<accession>A0A8S1GR89</accession>
<name>A0A8S1GR89_9PELO</name>
<dbReference type="InterPro" id="IPR038355">
    <property type="entry name" value="TNFAIP8_sf"/>
</dbReference>
<organism evidence="1 2">
    <name type="scientific">Caenorhabditis auriculariae</name>
    <dbReference type="NCBI Taxonomy" id="2777116"/>
    <lineage>
        <taxon>Eukaryota</taxon>
        <taxon>Metazoa</taxon>
        <taxon>Ecdysozoa</taxon>
        <taxon>Nematoda</taxon>
        <taxon>Chromadorea</taxon>
        <taxon>Rhabditida</taxon>
        <taxon>Rhabditina</taxon>
        <taxon>Rhabditomorpha</taxon>
        <taxon>Rhabditoidea</taxon>
        <taxon>Rhabditidae</taxon>
        <taxon>Peloderinae</taxon>
        <taxon>Caenorhabditis</taxon>
    </lineage>
</organism>
<dbReference type="OrthoDB" id="10055976at2759"/>
<dbReference type="GO" id="GO:0005737">
    <property type="term" value="C:cytoplasm"/>
    <property type="evidence" value="ECO:0007669"/>
    <property type="project" value="TreeGrafter"/>
</dbReference>
<sequence>MQRQASRFFVEKLNERGLLRIGSTNFSAGALSVRAQKKIASKISNGSLTKIFLSPATERLFELVNSLLQTHFSKKDADKVCKNMIKLGVKIGILSANNMLTKDEETQLEVVQKKLRSLVLTVLSLQQVAYSYDRTFLIERMTSLKESLQPVVMLNLSDKSAQRLDHIFDHFETPAFLDALFLVNGPHDALLKKVVAALTELLDTDDI</sequence>
<dbReference type="GO" id="GO:0042981">
    <property type="term" value="P:regulation of apoptotic process"/>
    <property type="evidence" value="ECO:0007669"/>
    <property type="project" value="InterPro"/>
</dbReference>
<dbReference type="Gene3D" id="1.20.1440.160">
    <property type="entry name" value="Tumor necrosis factor alpha-induced protein 8-like"/>
    <property type="match status" value="1"/>
</dbReference>
<gene>
    <name evidence="1" type="ORF">CAUJ_LOCUS2054</name>
</gene>
<dbReference type="EMBL" id="CAJGYM010000004">
    <property type="protein sequence ID" value="CAD6186135.1"/>
    <property type="molecule type" value="Genomic_DNA"/>
</dbReference>
<reference evidence="1" key="1">
    <citation type="submission" date="2020-10" db="EMBL/GenBank/DDBJ databases">
        <authorList>
            <person name="Kikuchi T."/>
        </authorList>
    </citation>
    <scope>NUCLEOTIDE SEQUENCE</scope>
    <source>
        <strain evidence="1">NKZ352</strain>
    </source>
</reference>
<comment type="caution">
    <text evidence="1">The sequence shown here is derived from an EMBL/GenBank/DDBJ whole genome shotgun (WGS) entry which is preliminary data.</text>
</comment>
<evidence type="ECO:0000313" key="1">
    <source>
        <dbReference type="EMBL" id="CAD6186135.1"/>
    </source>
</evidence>
<dbReference type="Pfam" id="PF05527">
    <property type="entry name" value="TNFAIP8"/>
    <property type="match status" value="1"/>
</dbReference>
<dbReference type="PANTHER" id="PTHR12757:SF1">
    <property type="entry name" value="PROTEIN SALIVARY GLANDS MARRED"/>
    <property type="match status" value="1"/>
</dbReference>
<proteinExistence type="predicted"/>
<evidence type="ECO:0000313" key="2">
    <source>
        <dbReference type="Proteomes" id="UP000835052"/>
    </source>
</evidence>
<dbReference type="PANTHER" id="PTHR12757">
    <property type="entry name" value="TUMOR NECROSIS FACTOR INDUCED PROTEIN"/>
    <property type="match status" value="1"/>
</dbReference>
<keyword evidence="2" id="KW-1185">Reference proteome</keyword>
<protein>
    <submittedName>
        <fullName evidence="1">Uncharacterized protein</fullName>
    </submittedName>
</protein>